<feature type="region of interest" description="Disordered" evidence="7">
    <location>
        <begin position="249"/>
        <end position="326"/>
    </location>
</feature>
<accession>A0A0W0FH05</accession>
<evidence type="ECO:0000256" key="2">
    <source>
        <dbReference type="ARBA" id="ARBA00022692"/>
    </source>
</evidence>
<evidence type="ECO:0000256" key="7">
    <source>
        <dbReference type="SAM" id="MobiDB-lite"/>
    </source>
</evidence>
<reference evidence="9 10" key="1">
    <citation type="submission" date="2015-12" db="EMBL/GenBank/DDBJ databases">
        <title>Draft genome sequence of Moniliophthora roreri, the causal agent of frosty pod rot of cacao.</title>
        <authorList>
            <person name="Aime M.C."/>
            <person name="Diaz-Valderrama J.R."/>
            <person name="Kijpornyongpan T."/>
            <person name="Phillips-Mora W."/>
        </authorList>
    </citation>
    <scope>NUCLEOTIDE SEQUENCE [LARGE SCALE GENOMIC DNA]</scope>
    <source>
        <strain evidence="9 10">MCA 2952</strain>
    </source>
</reference>
<dbReference type="PANTHER" id="PTHR21212:SF0">
    <property type="entry name" value="SEIPIN"/>
    <property type="match status" value="1"/>
</dbReference>
<gene>
    <name evidence="9" type="ORF">WG66_12040</name>
</gene>
<dbReference type="EMBL" id="LATX01001990">
    <property type="protein sequence ID" value="KTB35442.1"/>
    <property type="molecule type" value="Genomic_DNA"/>
</dbReference>
<dbReference type="AlphaFoldDB" id="A0A0W0FH05"/>
<comment type="subcellular location">
    <subcellularLocation>
        <location evidence="1">Endoplasmic reticulum membrane</location>
        <topology evidence="1">Multi-pass membrane protein</topology>
    </subcellularLocation>
</comment>
<evidence type="ECO:0008006" key="11">
    <source>
        <dbReference type="Google" id="ProtNLM"/>
    </source>
</evidence>
<evidence type="ECO:0000256" key="8">
    <source>
        <dbReference type="SAM" id="Phobius"/>
    </source>
</evidence>
<keyword evidence="5" id="KW-0443">Lipid metabolism</keyword>
<keyword evidence="6 8" id="KW-0472">Membrane</keyword>
<dbReference type="GO" id="GO:0006629">
    <property type="term" value="P:lipid metabolic process"/>
    <property type="evidence" value="ECO:0007669"/>
    <property type="project" value="UniProtKB-KW"/>
</dbReference>
<feature type="transmembrane region" description="Helical" evidence="8">
    <location>
        <begin position="208"/>
        <end position="235"/>
    </location>
</feature>
<dbReference type="Proteomes" id="UP000054988">
    <property type="component" value="Unassembled WGS sequence"/>
</dbReference>
<keyword evidence="3" id="KW-0256">Endoplasmic reticulum</keyword>
<evidence type="ECO:0000256" key="3">
    <source>
        <dbReference type="ARBA" id="ARBA00022824"/>
    </source>
</evidence>
<dbReference type="eggNOG" id="KOG4200">
    <property type="taxonomic scope" value="Eukaryota"/>
</dbReference>
<dbReference type="PANTHER" id="PTHR21212">
    <property type="entry name" value="BERNARDINELLI-SEIP CONGENITAL LIPODYSTROPHY 2 HOMOLOG BSCL2 PROTEIN"/>
    <property type="match status" value="1"/>
</dbReference>
<dbReference type="GO" id="GO:0005789">
    <property type="term" value="C:endoplasmic reticulum membrane"/>
    <property type="evidence" value="ECO:0007669"/>
    <property type="project" value="UniProtKB-SubCell"/>
</dbReference>
<proteinExistence type="predicted"/>
<organism evidence="9 10">
    <name type="scientific">Moniliophthora roreri</name>
    <name type="common">Frosty pod rot fungus</name>
    <name type="synonym">Monilia roreri</name>
    <dbReference type="NCBI Taxonomy" id="221103"/>
    <lineage>
        <taxon>Eukaryota</taxon>
        <taxon>Fungi</taxon>
        <taxon>Dikarya</taxon>
        <taxon>Basidiomycota</taxon>
        <taxon>Agaricomycotina</taxon>
        <taxon>Agaricomycetes</taxon>
        <taxon>Agaricomycetidae</taxon>
        <taxon>Agaricales</taxon>
        <taxon>Marasmiineae</taxon>
        <taxon>Marasmiaceae</taxon>
        <taxon>Moniliophthora</taxon>
    </lineage>
</organism>
<dbReference type="InterPro" id="IPR009617">
    <property type="entry name" value="Seipin"/>
</dbReference>
<name>A0A0W0FH05_MONRR</name>
<evidence type="ECO:0000313" key="10">
    <source>
        <dbReference type="Proteomes" id="UP000054988"/>
    </source>
</evidence>
<evidence type="ECO:0000256" key="6">
    <source>
        <dbReference type="ARBA" id="ARBA00023136"/>
    </source>
</evidence>
<sequence>MLRKSLYAPVGLAIEYLRPLAPHVTPLLICVILIPLLISLSLLAGFLVWKNVAVGWSVPLYLQYGDGTQPNARTSLPTLVARQPYDVSLHLVVPAIESNFELGNFMASLIMLSTTNKTIESARKPAIVLRPPHSYLRSPPSTISLVIPFFSSFIPGTSQVEAEVHLGRHDFWKSVGRGEGREISVLSAELRGAVAHHGIRGLVTRFPLFSSITASAAFLSIISIILGACLLPTVLSGASKVALNDEKLQPEEADVTPKEVPTQDSESDSELQKTRRKRRSKSSRSSSQRRSLLKSEPEPEPMPSATEGASNPLRRRPSRKERLDDP</sequence>
<keyword evidence="2 8" id="KW-0812">Transmembrane</keyword>
<evidence type="ECO:0000256" key="5">
    <source>
        <dbReference type="ARBA" id="ARBA00023098"/>
    </source>
</evidence>
<evidence type="ECO:0000256" key="1">
    <source>
        <dbReference type="ARBA" id="ARBA00004477"/>
    </source>
</evidence>
<dbReference type="GO" id="GO:0140042">
    <property type="term" value="P:lipid droplet formation"/>
    <property type="evidence" value="ECO:0007669"/>
    <property type="project" value="UniProtKB-ARBA"/>
</dbReference>
<protein>
    <recommendedName>
        <fullName evidence="11">Adipose-regulatory protein</fullName>
    </recommendedName>
</protein>
<dbReference type="Pfam" id="PF06775">
    <property type="entry name" value="Seipin"/>
    <property type="match status" value="1"/>
</dbReference>
<evidence type="ECO:0000313" key="9">
    <source>
        <dbReference type="EMBL" id="KTB35442.1"/>
    </source>
</evidence>
<evidence type="ECO:0000256" key="4">
    <source>
        <dbReference type="ARBA" id="ARBA00022989"/>
    </source>
</evidence>
<dbReference type="CDD" id="cd23995">
    <property type="entry name" value="Seipin_BSCL2_like"/>
    <property type="match status" value="1"/>
</dbReference>
<keyword evidence="4 8" id="KW-1133">Transmembrane helix</keyword>
<comment type="caution">
    <text evidence="9">The sequence shown here is derived from an EMBL/GenBank/DDBJ whole genome shotgun (WGS) entry which is preliminary data.</text>
</comment>
<feature type="transmembrane region" description="Helical" evidence="8">
    <location>
        <begin position="26"/>
        <end position="49"/>
    </location>
</feature>